<evidence type="ECO:0000313" key="2">
    <source>
        <dbReference type="Proteomes" id="UP000593578"/>
    </source>
</evidence>
<gene>
    <name evidence="1" type="ORF">Gorai_020267</name>
</gene>
<dbReference type="EMBL" id="JABEZZ010000001">
    <property type="protein sequence ID" value="MBA0577962.1"/>
    <property type="molecule type" value="Genomic_DNA"/>
</dbReference>
<dbReference type="Proteomes" id="UP000593578">
    <property type="component" value="Unassembled WGS sequence"/>
</dbReference>
<sequence length="31" mass="3550">MLILNSLLLAGNRFVSNGKIFLQVDCWKELN</sequence>
<dbReference type="AlphaFoldDB" id="A0A7J8NMC2"/>
<organism evidence="1 2">
    <name type="scientific">Gossypium raimondii</name>
    <name type="common">Peruvian cotton</name>
    <name type="synonym">Gossypium klotzschianum subsp. raimondii</name>
    <dbReference type="NCBI Taxonomy" id="29730"/>
    <lineage>
        <taxon>Eukaryota</taxon>
        <taxon>Viridiplantae</taxon>
        <taxon>Streptophyta</taxon>
        <taxon>Embryophyta</taxon>
        <taxon>Tracheophyta</taxon>
        <taxon>Spermatophyta</taxon>
        <taxon>Magnoliopsida</taxon>
        <taxon>eudicotyledons</taxon>
        <taxon>Gunneridae</taxon>
        <taxon>Pentapetalae</taxon>
        <taxon>rosids</taxon>
        <taxon>malvids</taxon>
        <taxon>Malvales</taxon>
        <taxon>Malvaceae</taxon>
        <taxon>Malvoideae</taxon>
        <taxon>Gossypium</taxon>
    </lineage>
</organism>
<comment type="caution">
    <text evidence="1">The sequence shown here is derived from an EMBL/GenBank/DDBJ whole genome shotgun (WGS) entry which is preliminary data.</text>
</comment>
<accession>A0A7J8NMC2</accession>
<proteinExistence type="predicted"/>
<evidence type="ECO:0000313" key="1">
    <source>
        <dbReference type="EMBL" id="MBA0577962.1"/>
    </source>
</evidence>
<name>A0A7J8NMC2_GOSRA</name>
<protein>
    <submittedName>
        <fullName evidence="1">Uncharacterized protein</fullName>
    </submittedName>
</protein>
<reference evidence="1 2" key="1">
    <citation type="journal article" date="2019" name="Genome Biol. Evol.">
        <title>Insights into the evolution of the New World diploid cottons (Gossypium, subgenus Houzingenia) based on genome sequencing.</title>
        <authorList>
            <person name="Grover C.E."/>
            <person name="Arick M.A. 2nd"/>
            <person name="Thrash A."/>
            <person name="Conover J.L."/>
            <person name="Sanders W.S."/>
            <person name="Peterson D.G."/>
            <person name="Frelichowski J.E."/>
            <person name="Scheffler J.A."/>
            <person name="Scheffler B.E."/>
            <person name="Wendel J.F."/>
        </authorList>
    </citation>
    <scope>NUCLEOTIDE SEQUENCE [LARGE SCALE GENOMIC DNA]</scope>
    <source>
        <strain evidence="1">8</strain>
        <tissue evidence="1">Leaf</tissue>
    </source>
</reference>